<dbReference type="RefSeq" id="WP_200272483.1">
    <property type="nucleotide sequence ID" value="NZ_JAENIJ010000029.1"/>
</dbReference>
<accession>A0A934VS42</accession>
<evidence type="ECO:0000259" key="3">
    <source>
        <dbReference type="Pfam" id="PF00582"/>
    </source>
</evidence>
<dbReference type="AlphaFoldDB" id="A0A934VS42"/>
<dbReference type="Gene3D" id="3.40.50.620">
    <property type="entry name" value="HUPs"/>
    <property type="match status" value="1"/>
</dbReference>
<dbReference type="CDD" id="cd00293">
    <property type="entry name" value="USP-like"/>
    <property type="match status" value="1"/>
</dbReference>
<comment type="subcellular location">
    <subcellularLocation>
        <location evidence="2">Cytoplasm</location>
    </subcellularLocation>
</comment>
<dbReference type="PIRSF" id="PIRSF006276">
    <property type="entry name" value="UspA"/>
    <property type="match status" value="1"/>
</dbReference>
<dbReference type="InterPro" id="IPR006016">
    <property type="entry name" value="UspA"/>
</dbReference>
<sequence length="150" mass="16052">MKTIVAAVDFSNATPGVLEMAGRLADSFGAELHLLHVVEPEPAYTAYGFTPDEFPAMNAFQEEARRRAGVKLEELHFDLVHEHAKVVRRLSEGSPLHTIIDYVAETKADLVVLGAHGHGAVAALLLGSVAEGLVRKAVVPTLVVPAPEVK</sequence>
<dbReference type="EMBL" id="JAENIJ010000029">
    <property type="protein sequence ID" value="MBK1883881.1"/>
    <property type="molecule type" value="Genomic_DNA"/>
</dbReference>
<dbReference type="PRINTS" id="PR01438">
    <property type="entry name" value="UNVRSLSTRESS"/>
</dbReference>
<proteinExistence type="inferred from homology"/>
<gene>
    <name evidence="4" type="ORF">JIN85_15795</name>
</gene>
<keyword evidence="2" id="KW-0963">Cytoplasm</keyword>
<comment type="caution">
    <text evidence="4">The sequence shown here is derived from an EMBL/GenBank/DDBJ whole genome shotgun (WGS) entry which is preliminary data.</text>
</comment>
<keyword evidence="5" id="KW-1185">Reference proteome</keyword>
<dbReference type="InterPro" id="IPR014729">
    <property type="entry name" value="Rossmann-like_a/b/a_fold"/>
</dbReference>
<dbReference type="PANTHER" id="PTHR46268">
    <property type="entry name" value="STRESS RESPONSE PROTEIN NHAX"/>
    <property type="match status" value="1"/>
</dbReference>
<evidence type="ECO:0000256" key="1">
    <source>
        <dbReference type="ARBA" id="ARBA00008791"/>
    </source>
</evidence>
<comment type="similarity">
    <text evidence="1 2">Belongs to the universal stress protein A family.</text>
</comment>
<evidence type="ECO:0000313" key="4">
    <source>
        <dbReference type="EMBL" id="MBK1883881.1"/>
    </source>
</evidence>
<dbReference type="PANTHER" id="PTHR46268:SF6">
    <property type="entry name" value="UNIVERSAL STRESS PROTEIN UP12"/>
    <property type="match status" value="1"/>
</dbReference>
<dbReference type="Proteomes" id="UP000603141">
    <property type="component" value="Unassembled WGS sequence"/>
</dbReference>
<dbReference type="SUPFAM" id="SSF52402">
    <property type="entry name" value="Adenine nucleotide alpha hydrolases-like"/>
    <property type="match status" value="1"/>
</dbReference>
<reference evidence="4" key="1">
    <citation type="submission" date="2021-01" db="EMBL/GenBank/DDBJ databases">
        <title>Modified the classification status of verrucomicrobia.</title>
        <authorList>
            <person name="Feng X."/>
        </authorList>
    </citation>
    <scope>NUCLEOTIDE SEQUENCE</scope>
    <source>
        <strain evidence="4">KCTC 22041</strain>
    </source>
</reference>
<evidence type="ECO:0000313" key="5">
    <source>
        <dbReference type="Proteomes" id="UP000603141"/>
    </source>
</evidence>
<feature type="domain" description="UspA" evidence="3">
    <location>
        <begin position="1"/>
        <end position="145"/>
    </location>
</feature>
<protein>
    <recommendedName>
        <fullName evidence="2">Universal stress protein</fullName>
    </recommendedName>
</protein>
<name>A0A934VS42_9BACT</name>
<organism evidence="4 5">
    <name type="scientific">Luteolibacter pohnpeiensis</name>
    <dbReference type="NCBI Taxonomy" id="454153"/>
    <lineage>
        <taxon>Bacteria</taxon>
        <taxon>Pseudomonadati</taxon>
        <taxon>Verrucomicrobiota</taxon>
        <taxon>Verrucomicrobiia</taxon>
        <taxon>Verrucomicrobiales</taxon>
        <taxon>Verrucomicrobiaceae</taxon>
        <taxon>Luteolibacter</taxon>
    </lineage>
</organism>
<evidence type="ECO:0000256" key="2">
    <source>
        <dbReference type="PIRNR" id="PIRNR006276"/>
    </source>
</evidence>
<dbReference type="Pfam" id="PF00582">
    <property type="entry name" value="Usp"/>
    <property type="match status" value="1"/>
</dbReference>
<dbReference type="InterPro" id="IPR006015">
    <property type="entry name" value="Universal_stress_UspA"/>
</dbReference>
<dbReference type="GO" id="GO:0005737">
    <property type="term" value="C:cytoplasm"/>
    <property type="evidence" value="ECO:0007669"/>
    <property type="project" value="UniProtKB-SubCell"/>
</dbReference>